<dbReference type="EMBL" id="CP014687">
    <property type="protein sequence ID" value="AQT05461.1"/>
    <property type="molecule type" value="Genomic_DNA"/>
</dbReference>
<dbReference type="Proteomes" id="UP000189055">
    <property type="component" value="Chromosome"/>
</dbReference>
<dbReference type="KEGG" id="aper:A0U91_12030"/>
<organism evidence="2 3">
    <name type="scientific">Acetobacter persici</name>
    <dbReference type="NCBI Taxonomy" id="1076596"/>
    <lineage>
        <taxon>Bacteria</taxon>
        <taxon>Pseudomonadati</taxon>
        <taxon>Pseudomonadota</taxon>
        <taxon>Alphaproteobacteria</taxon>
        <taxon>Acetobacterales</taxon>
        <taxon>Acetobacteraceae</taxon>
        <taxon>Acetobacter</taxon>
    </lineage>
</organism>
<name>A0A1U9LGA5_9PROT</name>
<proteinExistence type="predicted"/>
<gene>
    <name evidence="2" type="ORF">A0U91_12030</name>
</gene>
<evidence type="ECO:0000313" key="3">
    <source>
        <dbReference type="Proteomes" id="UP000189055"/>
    </source>
</evidence>
<protein>
    <submittedName>
        <fullName evidence="2">Uncharacterized protein</fullName>
    </submittedName>
</protein>
<feature type="region of interest" description="Disordered" evidence="1">
    <location>
        <begin position="85"/>
        <end position="106"/>
    </location>
</feature>
<evidence type="ECO:0000256" key="1">
    <source>
        <dbReference type="SAM" id="MobiDB-lite"/>
    </source>
</evidence>
<accession>A0A1U9LGA5</accession>
<evidence type="ECO:0000313" key="2">
    <source>
        <dbReference type="EMBL" id="AQT05461.1"/>
    </source>
</evidence>
<dbReference type="RefSeq" id="WP_077931240.1">
    <property type="nucleotide sequence ID" value="NZ_CP014687.1"/>
</dbReference>
<reference evidence="2 3" key="1">
    <citation type="submission" date="2016-03" db="EMBL/GenBank/DDBJ databases">
        <title>Acetic acid bacteria sequencing.</title>
        <authorList>
            <person name="Brandt J."/>
            <person name="Jakob F."/>
            <person name="Vogel R.F."/>
        </authorList>
    </citation>
    <scope>NUCLEOTIDE SEQUENCE [LARGE SCALE GENOMIC DNA]</scope>
    <source>
        <strain evidence="2 3">TMW2.1084</strain>
    </source>
</reference>
<dbReference type="AlphaFoldDB" id="A0A1U9LGA5"/>
<feature type="compositionally biased region" description="Polar residues" evidence="1">
    <location>
        <begin position="85"/>
        <end position="97"/>
    </location>
</feature>
<sequence>MKQTLLTSAKVSGLAAAIPMLLGAVPEAWDHLICTLIVVCGAISTVVPVPHAGSAWMVAYKILSVAGLNFGWAANHLAAAASTTLSGDNTDSKNTAVAQAPKADAS</sequence>